<dbReference type="EMBL" id="VNHS01000018">
    <property type="protein sequence ID" value="TYP68624.1"/>
    <property type="molecule type" value="Genomic_DNA"/>
</dbReference>
<protein>
    <submittedName>
        <fullName evidence="7">Uncharacterized membrane protein YkvA (DUF1232 family)</fullName>
    </submittedName>
</protein>
<evidence type="ECO:0000313" key="7">
    <source>
        <dbReference type="EMBL" id="TYP68624.1"/>
    </source>
</evidence>
<dbReference type="Pfam" id="PF06803">
    <property type="entry name" value="DUF1232"/>
    <property type="match status" value="1"/>
</dbReference>
<dbReference type="InterPro" id="IPR010652">
    <property type="entry name" value="DUF1232"/>
</dbReference>
<comment type="caution">
    <text evidence="7">The sequence shown here is derived from an EMBL/GenBank/DDBJ whole genome shotgun (WGS) entry which is preliminary data.</text>
</comment>
<sequence length="134" mass="14545">MSTQHAIEPAAQAESRATEGTGVPDIPSPYDPKQEQYVRKGFFRKMKRFAGKVPFAKDAVAMYYTAIDSKTPLYAKGIAFSALAYFILPVDSIPDVLVGLGLTDDLAIIAAAVKALGSNVKDHHREKAEALFDN</sequence>
<evidence type="ECO:0000256" key="4">
    <source>
        <dbReference type="ARBA" id="ARBA00023136"/>
    </source>
</evidence>
<dbReference type="Proteomes" id="UP000323257">
    <property type="component" value="Unassembled WGS sequence"/>
</dbReference>
<reference evidence="7 8" key="1">
    <citation type="submission" date="2019-07" db="EMBL/GenBank/DDBJ databases">
        <title>Genomic Encyclopedia of Type Strains, Phase III (KMG-III): the genomes of soil and plant-associated and newly described type strains.</title>
        <authorList>
            <person name="Whitman W."/>
        </authorList>
    </citation>
    <scope>NUCLEOTIDE SEQUENCE [LARGE SCALE GENOMIC DNA]</scope>
    <source>
        <strain evidence="7 8">BL24</strain>
    </source>
</reference>
<accession>A0A5S5BNW6</accession>
<dbReference type="OrthoDB" id="9793277at2"/>
<comment type="subcellular location">
    <subcellularLocation>
        <location evidence="1">Endomembrane system</location>
        <topology evidence="1">Multi-pass membrane protein</topology>
    </subcellularLocation>
</comment>
<feature type="domain" description="DUF1232" evidence="6">
    <location>
        <begin position="75"/>
        <end position="110"/>
    </location>
</feature>
<dbReference type="GO" id="GO:0012505">
    <property type="term" value="C:endomembrane system"/>
    <property type="evidence" value="ECO:0007669"/>
    <property type="project" value="UniProtKB-SubCell"/>
</dbReference>
<gene>
    <name evidence="7" type="ORF">BCM02_11820</name>
</gene>
<keyword evidence="8" id="KW-1185">Reference proteome</keyword>
<evidence type="ECO:0000256" key="1">
    <source>
        <dbReference type="ARBA" id="ARBA00004127"/>
    </source>
</evidence>
<dbReference type="AlphaFoldDB" id="A0A5S5BNW6"/>
<keyword evidence="3" id="KW-1133">Transmembrane helix</keyword>
<name>A0A5S5BNW6_9BACL</name>
<evidence type="ECO:0000313" key="8">
    <source>
        <dbReference type="Proteomes" id="UP000323257"/>
    </source>
</evidence>
<evidence type="ECO:0000256" key="5">
    <source>
        <dbReference type="SAM" id="MobiDB-lite"/>
    </source>
</evidence>
<evidence type="ECO:0000259" key="6">
    <source>
        <dbReference type="Pfam" id="PF06803"/>
    </source>
</evidence>
<evidence type="ECO:0000256" key="3">
    <source>
        <dbReference type="ARBA" id="ARBA00022989"/>
    </source>
</evidence>
<dbReference type="RefSeq" id="WP_148933337.1">
    <property type="nucleotide sequence ID" value="NZ_VNHS01000018.1"/>
</dbReference>
<keyword evidence="2" id="KW-0812">Transmembrane</keyword>
<feature type="region of interest" description="Disordered" evidence="5">
    <location>
        <begin position="1"/>
        <end position="33"/>
    </location>
</feature>
<proteinExistence type="predicted"/>
<evidence type="ECO:0000256" key="2">
    <source>
        <dbReference type="ARBA" id="ARBA00022692"/>
    </source>
</evidence>
<keyword evidence="4" id="KW-0472">Membrane</keyword>
<organism evidence="7 8">
    <name type="scientific">Paenibacillus methanolicus</name>
    <dbReference type="NCBI Taxonomy" id="582686"/>
    <lineage>
        <taxon>Bacteria</taxon>
        <taxon>Bacillati</taxon>
        <taxon>Bacillota</taxon>
        <taxon>Bacilli</taxon>
        <taxon>Bacillales</taxon>
        <taxon>Paenibacillaceae</taxon>
        <taxon>Paenibacillus</taxon>
    </lineage>
</organism>